<gene>
    <name evidence="1" type="ORF">P5673_018464</name>
</gene>
<reference evidence="1" key="2">
    <citation type="journal article" date="2023" name="Science">
        <title>Genomic signatures of disease resistance in endangered staghorn corals.</title>
        <authorList>
            <person name="Vollmer S.V."/>
            <person name="Selwyn J.D."/>
            <person name="Despard B.A."/>
            <person name="Roesel C.L."/>
        </authorList>
    </citation>
    <scope>NUCLEOTIDE SEQUENCE</scope>
    <source>
        <strain evidence="1">K2</strain>
    </source>
</reference>
<evidence type="ECO:0000313" key="2">
    <source>
        <dbReference type="Proteomes" id="UP001249851"/>
    </source>
</evidence>
<name>A0AAD9QCS0_ACRCE</name>
<dbReference type="AlphaFoldDB" id="A0AAD9QCS0"/>
<protein>
    <submittedName>
        <fullName evidence="1">Uncharacterized protein</fullName>
    </submittedName>
</protein>
<accession>A0AAD9QCS0</accession>
<organism evidence="1 2">
    <name type="scientific">Acropora cervicornis</name>
    <name type="common">Staghorn coral</name>
    <dbReference type="NCBI Taxonomy" id="6130"/>
    <lineage>
        <taxon>Eukaryota</taxon>
        <taxon>Metazoa</taxon>
        <taxon>Cnidaria</taxon>
        <taxon>Anthozoa</taxon>
        <taxon>Hexacorallia</taxon>
        <taxon>Scleractinia</taxon>
        <taxon>Astrocoeniina</taxon>
        <taxon>Acroporidae</taxon>
        <taxon>Acropora</taxon>
    </lineage>
</organism>
<comment type="caution">
    <text evidence="1">The sequence shown here is derived from an EMBL/GenBank/DDBJ whole genome shotgun (WGS) entry which is preliminary data.</text>
</comment>
<sequence length="279" mass="31771">MDKGHSLLDRFLISVPNARKLTPEQEEEATEYLERLQLKDFQPIFASVHTAHREITRSYRLNAAAPELHKCLKTDHVIAVNAAIENGEVPPKSKGTDLMTRVAAAFNAIDYVIASLLNKERVNNPPQQITEACYKKDVQYVEYLHAQKKTSKEKPHTQPTELDITAAILRFPGQLVTYQAFKKFASRSLRSVQKQEYHPCTKWLQHYGRVVELRAPCCAQKVHVFLQKTAREIINWPADAPCSQEQYNKRISEPLNPLITENIKTALINAGHITNADHV</sequence>
<dbReference type="EMBL" id="JARQWQ010000042">
    <property type="protein sequence ID" value="KAK2558853.1"/>
    <property type="molecule type" value="Genomic_DNA"/>
</dbReference>
<keyword evidence="2" id="KW-1185">Reference proteome</keyword>
<proteinExistence type="predicted"/>
<dbReference type="Proteomes" id="UP001249851">
    <property type="component" value="Unassembled WGS sequence"/>
</dbReference>
<evidence type="ECO:0000313" key="1">
    <source>
        <dbReference type="EMBL" id="KAK2558853.1"/>
    </source>
</evidence>
<reference evidence="1" key="1">
    <citation type="journal article" date="2023" name="G3 (Bethesda)">
        <title>Whole genome assembly and annotation of the endangered Caribbean coral Acropora cervicornis.</title>
        <authorList>
            <person name="Selwyn J.D."/>
            <person name="Vollmer S.V."/>
        </authorList>
    </citation>
    <scope>NUCLEOTIDE SEQUENCE</scope>
    <source>
        <strain evidence="1">K2</strain>
    </source>
</reference>